<dbReference type="Proteomes" id="UP001152467">
    <property type="component" value="Unassembled WGS sequence"/>
</dbReference>
<comment type="caution">
    <text evidence="1">The sequence shown here is derived from an EMBL/GenBank/DDBJ whole genome shotgun (WGS) entry which is preliminary data.</text>
</comment>
<organism evidence="1 2">
    <name type="scientific">Pseudoalteromonas holothuriae</name>
    <dbReference type="NCBI Taxonomy" id="2963714"/>
    <lineage>
        <taxon>Bacteria</taxon>
        <taxon>Pseudomonadati</taxon>
        <taxon>Pseudomonadota</taxon>
        <taxon>Gammaproteobacteria</taxon>
        <taxon>Alteromonadales</taxon>
        <taxon>Pseudoalteromonadaceae</taxon>
        <taxon>Pseudoalteromonas</taxon>
    </lineage>
</organism>
<name>A0A9W4QWY9_9GAMM</name>
<dbReference type="AlphaFoldDB" id="A0A9W4QWY9"/>
<evidence type="ECO:0000313" key="2">
    <source>
        <dbReference type="Proteomes" id="UP001152467"/>
    </source>
</evidence>
<dbReference type="EMBL" id="CAMAPC010000006">
    <property type="protein sequence ID" value="CAH9057519.1"/>
    <property type="molecule type" value="Genomic_DNA"/>
</dbReference>
<keyword evidence="2" id="KW-1185">Reference proteome</keyword>
<protein>
    <submittedName>
        <fullName evidence="1">Uncharacterized protein</fullName>
    </submittedName>
</protein>
<reference evidence="1" key="1">
    <citation type="submission" date="2022-07" db="EMBL/GenBank/DDBJ databases">
        <authorList>
            <person name="Criscuolo A."/>
        </authorList>
    </citation>
    <scope>NUCLEOTIDE SEQUENCE</scope>
    <source>
        <strain evidence="1">CIP111854</strain>
    </source>
</reference>
<sequence length="98" mass="11155">MNSLTSGLDKGFEDDILLNIKALLRSNCQLLQMKATQKMGKIALLNKFAAPELRLALKNAAIIIQLWRHMRPTGQWSIKGSRFVVIQSLHKNYRAVHK</sequence>
<accession>A0A9W4QWY9</accession>
<proteinExistence type="predicted"/>
<evidence type="ECO:0000313" key="1">
    <source>
        <dbReference type="EMBL" id="CAH9057519.1"/>
    </source>
</evidence>
<gene>
    <name evidence="1" type="ORF">PSECIP111854_02014</name>
</gene>